<keyword evidence="1" id="KW-0472">Membrane</keyword>
<reference evidence="2 3" key="1">
    <citation type="submission" date="2017-02" db="EMBL/GenBank/DDBJ databases">
        <authorList>
            <person name="Peterson S.W."/>
        </authorList>
    </citation>
    <scope>NUCLEOTIDE SEQUENCE [LARGE SCALE GENOMIC DNA]</scope>
    <source>
        <strain evidence="2 3">ATCC BAA-909</strain>
    </source>
</reference>
<evidence type="ECO:0000313" key="3">
    <source>
        <dbReference type="Proteomes" id="UP000190395"/>
    </source>
</evidence>
<dbReference type="Proteomes" id="UP000190395">
    <property type="component" value="Unassembled WGS sequence"/>
</dbReference>
<keyword evidence="1" id="KW-0812">Transmembrane</keyword>
<feature type="transmembrane region" description="Helical" evidence="1">
    <location>
        <begin position="62"/>
        <end position="82"/>
    </location>
</feature>
<feature type="transmembrane region" description="Helical" evidence="1">
    <location>
        <begin position="36"/>
        <end position="56"/>
    </location>
</feature>
<evidence type="ECO:0000313" key="2">
    <source>
        <dbReference type="EMBL" id="SJZ96451.1"/>
    </source>
</evidence>
<dbReference type="GeneID" id="303368483"/>
<dbReference type="AlphaFoldDB" id="A0A1T4PYW7"/>
<dbReference type="STRING" id="225004.SAMN02745152_01770"/>
<dbReference type="EMBL" id="FUXC01000011">
    <property type="protein sequence ID" value="SJZ96451.1"/>
    <property type="molecule type" value="Genomic_DNA"/>
</dbReference>
<feature type="transmembrane region" description="Helical" evidence="1">
    <location>
        <begin position="6"/>
        <end position="24"/>
    </location>
</feature>
<protein>
    <recommendedName>
        <fullName evidence="4">PQ loop repeat-containing protein</fullName>
    </recommendedName>
</protein>
<accession>A0A1T4PYW7</accession>
<evidence type="ECO:0000256" key="1">
    <source>
        <dbReference type="SAM" id="Phobius"/>
    </source>
</evidence>
<keyword evidence="1" id="KW-1133">Transmembrane helix</keyword>
<proteinExistence type="predicted"/>
<organism evidence="2 3">
    <name type="scientific">Treponema berlinense</name>
    <dbReference type="NCBI Taxonomy" id="225004"/>
    <lineage>
        <taxon>Bacteria</taxon>
        <taxon>Pseudomonadati</taxon>
        <taxon>Spirochaetota</taxon>
        <taxon>Spirochaetia</taxon>
        <taxon>Spirochaetales</taxon>
        <taxon>Treponemataceae</taxon>
        <taxon>Treponema</taxon>
    </lineage>
</organism>
<name>A0A1T4PYW7_9SPIR</name>
<keyword evidence="3" id="KW-1185">Reference proteome</keyword>
<gene>
    <name evidence="2" type="ORF">SAMN02745152_01770</name>
</gene>
<evidence type="ECO:0008006" key="4">
    <source>
        <dbReference type="Google" id="ProtNLM"/>
    </source>
</evidence>
<dbReference type="RefSeq" id="WP_234969994.1">
    <property type="nucleotide sequence ID" value="NZ_FUXC01000011.1"/>
</dbReference>
<sequence length="151" mass="17226">MNFAHLFEAGMLVCFGFSWPINVVKAYKAETAKSTSLAFIFLIITGYVLGISAKIINHQFNYVLAVYVLNLVIVFSNVLVYFRNISLDKKREAEKGSEKTKTEPKGKVLYAHEEQIVLAKEFTLTLTFTTEVHSLFHLKMQKNILKNSFQP</sequence>